<dbReference type="InterPro" id="IPR011990">
    <property type="entry name" value="TPR-like_helical_dom_sf"/>
</dbReference>
<feature type="domain" description="DUF5107" evidence="2">
    <location>
        <begin position="61"/>
        <end position="338"/>
    </location>
</feature>
<sequence length="654" mass="73390">MVVVTTIRREVLTLPAAALGPDNPLPALRPLDEVHHIEDRDRTDLPHDMARQVGYAPLHSLLPVRVRDGYGRTREPRRIDTLVLENDRLRATVLPGLGGRVASLVHKPSGRELLYRNPVFQPANFALNGAWFSGGIEWNIGATGHTTLSCSPLHAALVPAPDGGSMLRLWEWERLRDLPFQVDLWLPDGSDFLHVGVRIRNPHERPVPTYWWSNIAVPEERRVVVPAEEAWYFGHERRLRRVPVPAYDGVDRTYPQAGAYAADYFYEVPDGRRRWIAALDESGDGLVQTSTDVLRGRKLFVWGAGPGGRRWQQWLTEPGTGGYCEIQAGLARTQLEHVRLEAESEVAWLESYGPLDAPKPTGEWDTVVRQTEARLEAALPRADVEAAYAAWKPYADAEPGEILGTGSGWGALEVLRAGWKLPGTPFPESTLGEAQEPWRELLSSGSFPEPRRVRPPGETLVAPHWRDLLETAPAAPLTEYHLGVAQWHAGDRAQAVRSWERALELAPSVWPLLRCLAVADQEAGHEERAADRYAEAFDDLCHERRDNGEAWTAATAALGREAIEALLRVRRPADARSVWQRLHPATRERGRFRLLQAELLLAEGRRAEARAVFDEGFEVADLREGDERLGRVWDRIGGEELPARYDFRMRPPSS</sequence>
<dbReference type="SUPFAM" id="SSF48452">
    <property type="entry name" value="TPR-like"/>
    <property type="match status" value="1"/>
</dbReference>
<dbReference type="InterPro" id="IPR033396">
    <property type="entry name" value="DUF5107"/>
</dbReference>
<evidence type="ECO:0000313" key="4">
    <source>
        <dbReference type="Proteomes" id="UP001458415"/>
    </source>
</evidence>
<comment type="caution">
    <text evidence="3">The sequence shown here is derived from an EMBL/GenBank/DDBJ whole genome shotgun (WGS) entry which is preliminary data.</text>
</comment>
<dbReference type="EMBL" id="JBEPCU010000212">
    <property type="protein sequence ID" value="MER6978258.1"/>
    <property type="molecule type" value="Genomic_DNA"/>
</dbReference>
<evidence type="ECO:0000256" key="1">
    <source>
        <dbReference type="PROSITE-ProRule" id="PRU00339"/>
    </source>
</evidence>
<gene>
    <name evidence="3" type="ORF">ABT317_14895</name>
</gene>
<evidence type="ECO:0000313" key="3">
    <source>
        <dbReference type="EMBL" id="MER6978258.1"/>
    </source>
</evidence>
<reference evidence="3 4" key="1">
    <citation type="submission" date="2024-06" db="EMBL/GenBank/DDBJ databases">
        <title>The Natural Products Discovery Center: Release of the First 8490 Sequenced Strains for Exploring Actinobacteria Biosynthetic Diversity.</title>
        <authorList>
            <person name="Kalkreuter E."/>
            <person name="Kautsar S.A."/>
            <person name="Yang D."/>
            <person name="Bader C.D."/>
            <person name="Teijaro C.N."/>
            <person name="Fluegel L."/>
            <person name="Davis C.M."/>
            <person name="Simpson J.R."/>
            <person name="Lauterbach L."/>
            <person name="Steele A.D."/>
            <person name="Gui C."/>
            <person name="Meng S."/>
            <person name="Li G."/>
            <person name="Viehrig K."/>
            <person name="Ye F."/>
            <person name="Su P."/>
            <person name="Kiefer A.F."/>
            <person name="Nichols A."/>
            <person name="Cepeda A.J."/>
            <person name="Yan W."/>
            <person name="Fan B."/>
            <person name="Jiang Y."/>
            <person name="Adhikari A."/>
            <person name="Zheng C.-J."/>
            <person name="Schuster L."/>
            <person name="Cowan T.M."/>
            <person name="Smanski M.J."/>
            <person name="Chevrette M.G."/>
            <person name="De Carvalho L.P.S."/>
            <person name="Shen B."/>
        </authorList>
    </citation>
    <scope>NUCLEOTIDE SEQUENCE [LARGE SCALE GENOMIC DNA]</scope>
    <source>
        <strain evidence="3 4">NPDC000634</strain>
    </source>
</reference>
<keyword evidence="1" id="KW-0802">TPR repeat</keyword>
<accession>A0ABV1W3E7</accession>
<dbReference type="RefSeq" id="WP_086724993.1">
    <property type="nucleotide sequence ID" value="NZ_MUBM01000076.1"/>
</dbReference>
<name>A0ABV1W3E7_9ACTN</name>
<evidence type="ECO:0000259" key="2">
    <source>
        <dbReference type="Pfam" id="PF17128"/>
    </source>
</evidence>
<dbReference type="PROSITE" id="PS50005">
    <property type="entry name" value="TPR"/>
    <property type="match status" value="1"/>
</dbReference>
<protein>
    <submittedName>
        <fullName evidence="3">DUF5107 domain-containing protein</fullName>
    </submittedName>
</protein>
<feature type="repeat" description="TPR" evidence="1">
    <location>
        <begin position="476"/>
        <end position="509"/>
    </location>
</feature>
<keyword evidence="4" id="KW-1185">Reference proteome</keyword>
<dbReference type="Proteomes" id="UP001458415">
    <property type="component" value="Unassembled WGS sequence"/>
</dbReference>
<proteinExistence type="predicted"/>
<dbReference type="Pfam" id="PF17128">
    <property type="entry name" value="DUF5107"/>
    <property type="match status" value="1"/>
</dbReference>
<organism evidence="3 4">
    <name type="scientific">Streptomyces carpinensis</name>
    <dbReference type="NCBI Taxonomy" id="66369"/>
    <lineage>
        <taxon>Bacteria</taxon>
        <taxon>Bacillati</taxon>
        <taxon>Actinomycetota</taxon>
        <taxon>Actinomycetes</taxon>
        <taxon>Kitasatosporales</taxon>
        <taxon>Streptomycetaceae</taxon>
        <taxon>Streptomyces</taxon>
    </lineage>
</organism>
<dbReference type="InterPro" id="IPR019734">
    <property type="entry name" value="TPR_rpt"/>
</dbReference>
<dbReference type="Gene3D" id="1.25.40.10">
    <property type="entry name" value="Tetratricopeptide repeat domain"/>
    <property type="match status" value="1"/>
</dbReference>